<name>A0A5K0UBB2_9VIRU</name>
<proteinExistence type="predicted"/>
<organism evidence="1 2">
    <name type="scientific">Yasminevirus sp. GU-2018</name>
    <dbReference type="NCBI Taxonomy" id="2420051"/>
    <lineage>
        <taxon>Viruses</taxon>
        <taxon>Varidnaviria</taxon>
        <taxon>Bamfordvirae</taxon>
        <taxon>Nucleocytoviricota</taxon>
        <taxon>Megaviricetes</taxon>
        <taxon>Imitervirales</taxon>
        <taxon>Mimiviridae</taxon>
        <taxon>Klosneuvirinae</taxon>
        <taxon>Yasminevirus</taxon>
        <taxon>Yasminevirus saudimassiliense</taxon>
    </lineage>
</organism>
<keyword evidence="2" id="KW-1185">Reference proteome</keyword>
<evidence type="ECO:0000313" key="2">
    <source>
        <dbReference type="Proteomes" id="UP000594342"/>
    </source>
</evidence>
<gene>
    <name evidence="1" type="ORF">YASMINEVIRUS_1326</name>
</gene>
<comment type="caution">
    <text evidence="1">The sequence shown here is derived from an EMBL/GenBank/DDBJ whole genome shotgun (WGS) entry which is preliminary data.</text>
</comment>
<evidence type="ECO:0000313" key="1">
    <source>
        <dbReference type="EMBL" id="VBB18794.1"/>
    </source>
</evidence>
<accession>A0A5K0UBB2</accession>
<sequence length="375" mass="42771">MPNENGMDNLVGKVYKMLVTFFTGVIIQCRFRWFEGLYYNSFSTLGKYLLRPMFLIKFAIDLARPTLPMPHMKWLPNFVNRLVFSEEPCLVNPPDLCQNGHSCQKKKCCKHIDKRVIVYINGSYINKPVFDDNLGIVSDMFVIPCFGFYNPTSGVAVDFFMDFIQRYTSFNGSKAGELLNAMIRLTNTHKNLDEVVILAHGSGGLLAEQFLRLMRDLKYPLAFINKFKFVLVGTPVCNIKWSRDECGKLISYTGDCLHERTDALGNKKPHKAYYKSKFYCNLCCEVDHSKVVPCPYIESIYNSGDLVASAGIANTSKLCQADMIDIDGVKIEIPDTYGHYNYHLVNDTNYKLYCKSYLARDYNTKYSGDSCSKVA</sequence>
<protein>
    <submittedName>
        <fullName evidence="1">Uncharacterized protein</fullName>
    </submittedName>
</protein>
<dbReference type="Proteomes" id="UP000594342">
    <property type="component" value="Unassembled WGS sequence"/>
</dbReference>
<reference evidence="1 2" key="1">
    <citation type="submission" date="2018-10" db="EMBL/GenBank/DDBJ databases">
        <authorList>
            <consortium name="IHU Genomes"/>
        </authorList>
    </citation>
    <scope>NUCLEOTIDE SEQUENCE [LARGE SCALE GENOMIC DNA]</scope>
    <source>
        <strain evidence="1 2">A1</strain>
    </source>
</reference>
<dbReference type="EMBL" id="UPSH01000001">
    <property type="protein sequence ID" value="VBB18794.1"/>
    <property type="molecule type" value="Genomic_DNA"/>
</dbReference>